<dbReference type="GeneID" id="9064951"/>
<dbReference type="EMBL" id="GG680790">
    <property type="protein sequence ID" value="EER06149.1"/>
    <property type="molecule type" value="Genomic_DNA"/>
</dbReference>
<name>C5LAU4_PERM5</name>
<dbReference type="OrthoDB" id="480515at2759"/>
<keyword evidence="2" id="KW-1185">Reference proteome</keyword>
<evidence type="ECO:0000313" key="1">
    <source>
        <dbReference type="EMBL" id="EER06149.1"/>
    </source>
</evidence>
<evidence type="ECO:0000313" key="2">
    <source>
        <dbReference type="Proteomes" id="UP000007800"/>
    </source>
</evidence>
<accession>C5LAU4</accession>
<reference evidence="1 2" key="1">
    <citation type="submission" date="2008-07" db="EMBL/GenBank/DDBJ databases">
        <authorList>
            <person name="El-Sayed N."/>
            <person name="Caler E."/>
            <person name="Inman J."/>
            <person name="Amedeo P."/>
            <person name="Hass B."/>
            <person name="Wortman J."/>
        </authorList>
    </citation>
    <scope>NUCLEOTIDE SEQUENCE [LARGE SCALE GENOMIC DNA]</scope>
    <source>
        <strain evidence="2">ATCC 50983 / TXsc</strain>
    </source>
</reference>
<dbReference type="InParanoid" id="C5LAU4"/>
<proteinExistence type="predicted"/>
<protein>
    <submittedName>
        <fullName evidence="1">Uncharacterized protein</fullName>
    </submittedName>
</protein>
<gene>
    <name evidence="1" type="ORF">Pmar_PMAR000494</name>
</gene>
<dbReference type="OMA" id="PLYKEMP"/>
<dbReference type="Proteomes" id="UP000007800">
    <property type="component" value="Unassembled WGS sequence"/>
</dbReference>
<dbReference type="AlphaFoldDB" id="C5LAU4"/>
<dbReference type="RefSeq" id="XP_002774333.1">
    <property type="nucleotide sequence ID" value="XM_002774287.1"/>
</dbReference>
<organism evidence="2">
    <name type="scientific">Perkinsus marinus (strain ATCC 50983 / TXsc)</name>
    <dbReference type="NCBI Taxonomy" id="423536"/>
    <lineage>
        <taxon>Eukaryota</taxon>
        <taxon>Sar</taxon>
        <taxon>Alveolata</taxon>
        <taxon>Perkinsozoa</taxon>
        <taxon>Perkinsea</taxon>
        <taxon>Perkinsida</taxon>
        <taxon>Perkinsidae</taxon>
        <taxon>Perkinsus</taxon>
    </lineage>
</organism>
<sequence>MSTLQKDLYYPLRDAEDKVLTETRVKVWDKNPKTLAFNVDSLPDLKVYKADDSFLSVGSLLFRRLCAVQGGPGLRELSLHHLPYLPVISPKIYNDYETALFEVELMDSLSVNKVLWLSIPYHLRQFIGSGYLDPTQVDLSKYTDLANYTDVVYEQEADNSISTIAEFLRLTAVVGLLGFVYRDLESIMSEPLLKRHPMSTATIRVRPLGDTLFYSCLRMSAMIKNSLLPCIFYKIDDNHSICDLLALDPSSRDYMALGNRIGAAIHGVITSNAWALDLVRINESNPDILHILEVSTEKYYDA</sequence>